<dbReference type="AlphaFoldDB" id="A0A0T5YVZ8"/>
<dbReference type="CDD" id="cd02227">
    <property type="entry name" value="cupin_TM1112-like"/>
    <property type="match status" value="1"/>
</dbReference>
<feature type="domain" description="(S)-ureidoglycine aminohydrolase cupin" evidence="1">
    <location>
        <begin position="24"/>
        <end position="90"/>
    </location>
</feature>
<evidence type="ECO:0000313" key="5">
    <source>
        <dbReference type="Proteomes" id="UP000051634"/>
    </source>
</evidence>
<dbReference type="PANTHER" id="PTHR33271:SF22">
    <property type="entry name" value="OS04G0445200 PROTEIN"/>
    <property type="match status" value="1"/>
</dbReference>
<organism evidence="2 5">
    <name type="scientific">endosymbiont of Ridgeia piscesae</name>
    <dbReference type="NCBI Taxonomy" id="54398"/>
    <lineage>
        <taxon>Bacteria</taxon>
        <taxon>Pseudomonadati</taxon>
        <taxon>Pseudomonadota</taxon>
        <taxon>Gammaproteobacteria</taxon>
        <taxon>sulfur-oxidizing symbionts</taxon>
    </lineage>
</organism>
<dbReference type="STRING" id="54398.Ga0074115_11047"/>
<evidence type="ECO:0000313" key="4">
    <source>
        <dbReference type="Proteomes" id="UP000051276"/>
    </source>
</evidence>
<dbReference type="SUPFAM" id="SSF51182">
    <property type="entry name" value="RmlC-like cupins"/>
    <property type="match status" value="1"/>
</dbReference>
<keyword evidence="5" id="KW-1185">Reference proteome</keyword>
<gene>
    <name evidence="2" type="ORF">Ga0074115_11047</name>
    <name evidence="3" type="ORF">Ga0076813_15342</name>
</gene>
<dbReference type="RefSeq" id="WP_005958893.1">
    <property type="nucleotide sequence ID" value="NZ_KQ556999.1"/>
</dbReference>
<protein>
    <recommendedName>
        <fullName evidence="1">(S)-ureidoglycine aminohydrolase cupin domain-containing protein</fullName>
    </recommendedName>
</protein>
<proteinExistence type="predicted"/>
<dbReference type="Proteomes" id="UP000051634">
    <property type="component" value="Unassembled WGS sequence"/>
</dbReference>
<dbReference type="InterPro" id="IPR011051">
    <property type="entry name" value="RmlC_Cupin_sf"/>
</dbReference>
<evidence type="ECO:0000313" key="2">
    <source>
        <dbReference type="EMBL" id="KRT54832.1"/>
    </source>
</evidence>
<comment type="caution">
    <text evidence="2">The sequence shown here is derived from an EMBL/GenBank/DDBJ whole genome shotgun (WGS) entry which is preliminary data.</text>
</comment>
<dbReference type="OrthoDB" id="9799053at2"/>
<dbReference type="EMBL" id="LMXI01000160">
    <property type="protein sequence ID" value="KRT59355.1"/>
    <property type="molecule type" value="Genomic_DNA"/>
</dbReference>
<sequence>MSDLTIECEHRPSAMKLEIMGIYDWPIWRKEASKFDWSYDQSETCYFLRGKVVVTPKGGEPQEFGRGDLVTFPAGLACSWEILKDVEKHYSFE</sequence>
<dbReference type="Pfam" id="PF05899">
    <property type="entry name" value="Cupin_3"/>
    <property type="match status" value="1"/>
</dbReference>
<dbReference type="Proteomes" id="UP000051276">
    <property type="component" value="Unassembled WGS sequence"/>
</dbReference>
<evidence type="ECO:0000313" key="3">
    <source>
        <dbReference type="EMBL" id="KRT59355.1"/>
    </source>
</evidence>
<dbReference type="Gene3D" id="2.60.120.10">
    <property type="entry name" value="Jelly Rolls"/>
    <property type="match status" value="1"/>
</dbReference>
<evidence type="ECO:0000259" key="1">
    <source>
        <dbReference type="Pfam" id="PF05899"/>
    </source>
</evidence>
<accession>A0A0T5YVZ8</accession>
<name>A0A0T5YVZ8_9GAMM</name>
<dbReference type="EMBL" id="LDXT01000087">
    <property type="protein sequence ID" value="KRT54832.1"/>
    <property type="molecule type" value="Genomic_DNA"/>
</dbReference>
<dbReference type="InterPro" id="IPR008579">
    <property type="entry name" value="UGlyAH_Cupin_dom"/>
</dbReference>
<dbReference type="InterPro" id="IPR014710">
    <property type="entry name" value="RmlC-like_jellyroll"/>
</dbReference>
<dbReference type="PANTHER" id="PTHR33271">
    <property type="entry name" value="OS04G0445200 PROTEIN"/>
    <property type="match status" value="1"/>
</dbReference>
<reference evidence="4 5" key="1">
    <citation type="submission" date="2015-11" db="EMBL/GenBank/DDBJ databases">
        <title>The genome of Candidatus Endoriftia persephone in Ridgeia piscesae and population structure of the North Eastern Pacific vestimentiferan symbionts.</title>
        <authorList>
            <person name="Perez M."/>
            <person name="Juniper K.S."/>
        </authorList>
    </citation>
    <scope>NUCLEOTIDE SEQUENCE [LARGE SCALE GENOMIC DNA]</scope>
    <source>
        <strain evidence="3">Ind10</strain>
        <strain evidence="2">Ind11</strain>
    </source>
</reference>